<feature type="compositionally biased region" description="Low complexity" evidence="1">
    <location>
        <begin position="155"/>
        <end position="169"/>
    </location>
</feature>
<dbReference type="InterPro" id="IPR050855">
    <property type="entry name" value="NDM-1-like"/>
</dbReference>
<reference evidence="4" key="1">
    <citation type="submission" date="2016-10" db="EMBL/GenBank/DDBJ databases">
        <authorList>
            <person name="Varghese N."/>
            <person name="Submissions S."/>
        </authorList>
    </citation>
    <scope>NUCLEOTIDE SEQUENCE [LARGE SCALE GENOMIC DNA]</scope>
    <source>
        <strain evidence="4">CGMCC 4.6856</strain>
    </source>
</reference>
<dbReference type="PANTHER" id="PTHR42951">
    <property type="entry name" value="METALLO-BETA-LACTAMASE DOMAIN-CONTAINING"/>
    <property type="match status" value="1"/>
</dbReference>
<feature type="region of interest" description="Disordered" evidence="1">
    <location>
        <begin position="155"/>
        <end position="175"/>
    </location>
</feature>
<dbReference type="InterPro" id="IPR036866">
    <property type="entry name" value="RibonucZ/Hydroxyglut_hydro"/>
</dbReference>
<name>A0A1H9N426_9ACTN</name>
<dbReference type="SUPFAM" id="SSF56281">
    <property type="entry name" value="Metallo-hydrolase/oxidoreductase"/>
    <property type="match status" value="1"/>
</dbReference>
<evidence type="ECO:0000259" key="2">
    <source>
        <dbReference type="SMART" id="SM00849"/>
    </source>
</evidence>
<dbReference type="SMART" id="SM00849">
    <property type="entry name" value="Lactamase_B"/>
    <property type="match status" value="1"/>
</dbReference>
<gene>
    <name evidence="3" type="ORF">SAMN05421756_11280</name>
</gene>
<dbReference type="AlphaFoldDB" id="A0A1H9N426"/>
<dbReference type="Gene3D" id="3.60.15.10">
    <property type="entry name" value="Ribonuclease Z/Hydroxyacylglutathione hydrolase-like"/>
    <property type="match status" value="1"/>
</dbReference>
<protein>
    <submittedName>
        <fullName evidence="3">Glyoxylase, beta-lactamase superfamily II</fullName>
    </submittedName>
</protein>
<evidence type="ECO:0000313" key="3">
    <source>
        <dbReference type="EMBL" id="SER30591.1"/>
    </source>
</evidence>
<sequence length="279" mass="28777">MWRAVAEPDTVNLVLVAGSARALLVDTGSSPDQGRAVRAAVAAVTDVPLEVVVVTHAHRDHAFGLAAFDDLETVGHEDLAAWLTSDEARADAARLGVDPADLVAPNRPIVLAAAFDLGGRRVEVAHVGRGHTGADLVVVVPDADLVVVGDLVESSTSARGGSGGSTPPAVDSAPPALGPDAFLHEWPITLDGVIGLMTSSTRAVPGHGDPVDRPYVYEQRGRLASVSGQVRHLAETGVDVDAALGSDEWAYPVEVLAPGLPRAFAQLGPVAVRRTLPLA</sequence>
<keyword evidence="4" id="KW-1185">Reference proteome</keyword>
<dbReference type="EMBL" id="FOFA01000012">
    <property type="protein sequence ID" value="SER30591.1"/>
    <property type="molecule type" value="Genomic_DNA"/>
</dbReference>
<proteinExistence type="predicted"/>
<dbReference type="Pfam" id="PF00753">
    <property type="entry name" value="Lactamase_B"/>
    <property type="match status" value="1"/>
</dbReference>
<dbReference type="Proteomes" id="UP000198504">
    <property type="component" value="Unassembled WGS sequence"/>
</dbReference>
<dbReference type="PANTHER" id="PTHR42951:SF4">
    <property type="entry name" value="ACYL-COENZYME A THIOESTERASE MBLAC2"/>
    <property type="match status" value="1"/>
</dbReference>
<evidence type="ECO:0000313" key="4">
    <source>
        <dbReference type="Proteomes" id="UP000198504"/>
    </source>
</evidence>
<feature type="domain" description="Metallo-beta-lactamase" evidence="2">
    <location>
        <begin position="10"/>
        <end position="207"/>
    </location>
</feature>
<accession>A0A1H9N426</accession>
<evidence type="ECO:0000256" key="1">
    <source>
        <dbReference type="SAM" id="MobiDB-lite"/>
    </source>
</evidence>
<dbReference type="STRING" id="1036181.SAMN05421756_11280"/>
<dbReference type="InterPro" id="IPR001279">
    <property type="entry name" value="Metallo-B-lactamas"/>
</dbReference>
<organism evidence="3 4">
    <name type="scientific">Microlunatus flavus</name>
    <dbReference type="NCBI Taxonomy" id="1036181"/>
    <lineage>
        <taxon>Bacteria</taxon>
        <taxon>Bacillati</taxon>
        <taxon>Actinomycetota</taxon>
        <taxon>Actinomycetes</taxon>
        <taxon>Propionibacteriales</taxon>
        <taxon>Propionibacteriaceae</taxon>
        <taxon>Microlunatus</taxon>
    </lineage>
</organism>